<dbReference type="Proteomes" id="UP001500957">
    <property type="component" value="Unassembled WGS sequence"/>
</dbReference>
<dbReference type="NCBIfam" id="TIGR02227">
    <property type="entry name" value="sigpep_I_bact"/>
    <property type="match status" value="2"/>
</dbReference>
<dbReference type="PROSITE" id="PS00761">
    <property type="entry name" value="SPASE_I_3"/>
    <property type="match status" value="1"/>
</dbReference>
<evidence type="ECO:0000259" key="8">
    <source>
        <dbReference type="Pfam" id="PF10502"/>
    </source>
</evidence>
<evidence type="ECO:0000313" key="10">
    <source>
        <dbReference type="Proteomes" id="UP001500957"/>
    </source>
</evidence>
<feature type="domain" description="Peptidase S26" evidence="8">
    <location>
        <begin position="94"/>
        <end position="285"/>
    </location>
</feature>
<protein>
    <recommendedName>
        <fullName evidence="4 6">Signal peptidase I</fullName>
        <ecNumber evidence="4 6">3.4.21.89</ecNumber>
    </recommendedName>
</protein>
<gene>
    <name evidence="9" type="primary">lepB</name>
    <name evidence="9" type="ORF">GCM10009547_40190</name>
</gene>
<reference evidence="10" key="1">
    <citation type="journal article" date="2019" name="Int. J. Syst. Evol. Microbiol.">
        <title>The Global Catalogue of Microorganisms (GCM) 10K type strain sequencing project: providing services to taxonomists for standard genome sequencing and annotation.</title>
        <authorList>
            <consortium name="The Broad Institute Genomics Platform"/>
            <consortium name="The Broad Institute Genome Sequencing Center for Infectious Disease"/>
            <person name="Wu L."/>
            <person name="Ma J."/>
        </authorList>
    </citation>
    <scope>NUCLEOTIDE SEQUENCE [LARGE SCALE GENOMIC DNA]</scope>
    <source>
        <strain evidence="10">JCM 10671</strain>
    </source>
</reference>
<proteinExistence type="inferred from homology"/>
<dbReference type="Gene3D" id="2.10.109.10">
    <property type="entry name" value="Umud Fragment, subunit A"/>
    <property type="match status" value="1"/>
</dbReference>
<evidence type="ECO:0000256" key="5">
    <source>
        <dbReference type="ARBA" id="ARBA00022801"/>
    </source>
</evidence>
<keyword evidence="10" id="KW-1185">Reference proteome</keyword>
<dbReference type="CDD" id="cd06530">
    <property type="entry name" value="S26_SPase_I"/>
    <property type="match status" value="1"/>
</dbReference>
<comment type="subcellular location">
    <subcellularLocation>
        <location evidence="2">Cell membrane</location>
        <topology evidence="2">Single-pass type II membrane protein</topology>
    </subcellularLocation>
    <subcellularLocation>
        <location evidence="6">Membrane</location>
        <topology evidence="6">Single-pass type II membrane protein</topology>
    </subcellularLocation>
</comment>
<evidence type="ECO:0000256" key="7">
    <source>
        <dbReference type="SAM" id="MobiDB-lite"/>
    </source>
</evidence>
<dbReference type="InterPro" id="IPR000223">
    <property type="entry name" value="Pept_S26A_signal_pept_1"/>
</dbReference>
<sequence>MEGPPVTEPVDPGRPGDPTGRPGGNEPVEGVEPTSAAPTDGTAEGVDGAAANDADALPPPPSRVARRAGDAADDGTEPTAGRRVGQSSSLMRELPILVFVALALALLIKTFLVQAFFIPSDSMENTLLQGDRVLVNKFASHFGDVKRGEVVVFRDPGGWLPAGADDEGGNPIVKGIKDVFVFVGLLPSSSEKDLIKRVIGVPGDKVACCTNGKITVNGIPIDEPYVYPGDKPSDRQFSVTVPPNRLWVMGDHRSLSADSRVHMSDPGNGTIPADNVVGRAFVLVWPLDRWSTLGVPDTFKRKELDDAAVAVSSLGLVTLVPLAFVRRRRVGRLIHDVDAA</sequence>
<feature type="compositionally biased region" description="Low complexity" evidence="7">
    <location>
        <begin position="47"/>
        <end position="56"/>
    </location>
</feature>
<dbReference type="SUPFAM" id="SSF51306">
    <property type="entry name" value="LexA/Signal peptidase"/>
    <property type="match status" value="1"/>
</dbReference>
<organism evidence="9 10">
    <name type="scientific">Sporichthya brevicatena</name>
    <dbReference type="NCBI Taxonomy" id="171442"/>
    <lineage>
        <taxon>Bacteria</taxon>
        <taxon>Bacillati</taxon>
        <taxon>Actinomycetota</taxon>
        <taxon>Actinomycetes</taxon>
        <taxon>Sporichthyales</taxon>
        <taxon>Sporichthyaceae</taxon>
        <taxon>Sporichthya</taxon>
    </lineage>
</organism>
<comment type="catalytic activity">
    <reaction evidence="1 6">
        <text>Cleavage of hydrophobic, N-terminal signal or leader sequences from secreted and periplasmic proteins.</text>
        <dbReference type="EC" id="3.4.21.89"/>
    </reaction>
</comment>
<dbReference type="InterPro" id="IPR019758">
    <property type="entry name" value="Pept_S26A_signal_pept_1_CS"/>
</dbReference>
<feature type="transmembrane region" description="Helical" evidence="6">
    <location>
        <begin position="96"/>
        <end position="117"/>
    </location>
</feature>
<evidence type="ECO:0000256" key="1">
    <source>
        <dbReference type="ARBA" id="ARBA00000677"/>
    </source>
</evidence>
<comment type="caution">
    <text evidence="9">The sequence shown here is derived from an EMBL/GenBank/DDBJ whole genome shotgun (WGS) entry which is preliminary data.</text>
</comment>
<keyword evidence="5 6" id="KW-0378">Hydrolase</keyword>
<dbReference type="PANTHER" id="PTHR43390:SF1">
    <property type="entry name" value="CHLOROPLAST PROCESSING PEPTIDASE"/>
    <property type="match status" value="1"/>
</dbReference>
<dbReference type="InterPro" id="IPR019533">
    <property type="entry name" value="Peptidase_S26"/>
</dbReference>
<dbReference type="PRINTS" id="PR00727">
    <property type="entry name" value="LEADERPTASE"/>
</dbReference>
<evidence type="ECO:0000256" key="4">
    <source>
        <dbReference type="ARBA" id="ARBA00013208"/>
    </source>
</evidence>
<evidence type="ECO:0000256" key="3">
    <source>
        <dbReference type="ARBA" id="ARBA00009370"/>
    </source>
</evidence>
<evidence type="ECO:0000256" key="2">
    <source>
        <dbReference type="ARBA" id="ARBA00004401"/>
    </source>
</evidence>
<keyword evidence="6" id="KW-0645">Protease</keyword>
<dbReference type="EMBL" id="BAAAHE010000044">
    <property type="protein sequence ID" value="GAA0632311.1"/>
    <property type="molecule type" value="Genomic_DNA"/>
</dbReference>
<accession>A0ABP3SF81</accession>
<evidence type="ECO:0000256" key="6">
    <source>
        <dbReference type="RuleBase" id="RU362042"/>
    </source>
</evidence>
<feature type="region of interest" description="Disordered" evidence="7">
    <location>
        <begin position="1"/>
        <end position="87"/>
    </location>
</feature>
<comment type="similarity">
    <text evidence="3 6">Belongs to the peptidase S26 family.</text>
</comment>
<keyword evidence="6" id="KW-0812">Transmembrane</keyword>
<evidence type="ECO:0000313" key="9">
    <source>
        <dbReference type="EMBL" id="GAA0632311.1"/>
    </source>
</evidence>
<dbReference type="InterPro" id="IPR036286">
    <property type="entry name" value="LexA/Signal_pep-like_sf"/>
</dbReference>
<keyword evidence="6" id="KW-0472">Membrane</keyword>
<name>A0ABP3SF81_9ACTN</name>
<dbReference type="EC" id="3.4.21.89" evidence="4 6"/>
<dbReference type="PANTHER" id="PTHR43390">
    <property type="entry name" value="SIGNAL PEPTIDASE I"/>
    <property type="match status" value="1"/>
</dbReference>
<keyword evidence="6" id="KW-1133">Transmembrane helix</keyword>
<dbReference type="Pfam" id="PF10502">
    <property type="entry name" value="Peptidase_S26"/>
    <property type="match status" value="1"/>
</dbReference>